<evidence type="ECO:0000313" key="2">
    <source>
        <dbReference type="Proteomes" id="UP001459714"/>
    </source>
</evidence>
<dbReference type="EMBL" id="JBBYAK010000001">
    <property type="protein sequence ID" value="MEL3959031.1"/>
    <property type="molecule type" value="Genomic_DNA"/>
</dbReference>
<accession>A0ABU9K1N7</accession>
<dbReference type="Proteomes" id="UP001459714">
    <property type="component" value="Unassembled WGS sequence"/>
</dbReference>
<sequence length="248" mass="29277">MSMAEDQKPIYDERVNYILRSLAAGVTREELAKEFKHNDYRTLDMYMRRRNFKWDREKKNYVPKETWISHMKDENVHSGKVSRIINAFNEGKDPKTVAIEFGFKSHKDLADYMTKKGYEWNVNEGNYVRKSGVIIDEESTDEEATTTADNKKEQLNGNEKQEIVHLIKTLYEKLNIKVEDPIVDKVPRYLVKGIAKTKSVQMSHLLHQLLEDYSYEKNITQRQIIETALIDFFRKYGYKHEVDALLSQ</sequence>
<reference evidence="1 2" key="1">
    <citation type="submission" date="2024-03" db="EMBL/GenBank/DDBJ databases">
        <title>Bacilli Hybrid Assemblies.</title>
        <authorList>
            <person name="Kovac J."/>
        </authorList>
    </citation>
    <scope>NUCLEOTIDE SEQUENCE [LARGE SCALE GENOMIC DNA]</scope>
    <source>
        <strain evidence="1 2">FSL M8-0022</strain>
    </source>
</reference>
<name>A0ABU9K1N7_9BACI</name>
<proteinExistence type="predicted"/>
<gene>
    <name evidence="1" type="ORF">NST17_17905</name>
</gene>
<organism evidence="1 2">
    <name type="scientific">Caldifermentibacillus hisashii</name>
    <dbReference type="NCBI Taxonomy" id="996558"/>
    <lineage>
        <taxon>Bacteria</taxon>
        <taxon>Bacillati</taxon>
        <taxon>Bacillota</taxon>
        <taxon>Bacilli</taxon>
        <taxon>Bacillales</taxon>
        <taxon>Bacillaceae</taxon>
        <taxon>Caldifermentibacillus</taxon>
    </lineage>
</organism>
<comment type="caution">
    <text evidence="1">The sequence shown here is derived from an EMBL/GenBank/DDBJ whole genome shotgun (WGS) entry which is preliminary data.</text>
</comment>
<dbReference type="RefSeq" id="WP_342020780.1">
    <property type="nucleotide sequence ID" value="NZ_JBBYAK010000001.1"/>
</dbReference>
<keyword evidence="2" id="KW-1185">Reference proteome</keyword>
<protein>
    <submittedName>
        <fullName evidence="1">Uncharacterized protein</fullName>
    </submittedName>
</protein>
<evidence type="ECO:0000313" key="1">
    <source>
        <dbReference type="EMBL" id="MEL3959031.1"/>
    </source>
</evidence>